<dbReference type="Proteomes" id="UP000027138">
    <property type="component" value="Unassembled WGS sequence"/>
</dbReference>
<reference evidence="2 3" key="1">
    <citation type="journal article" date="2014" name="PLoS ONE">
        <title>Global Analysis of Gene Expression Profiles in Physic Nut (Jatropha curcas L.) Seedlings Exposed to Salt Stress.</title>
        <authorList>
            <person name="Zhang L."/>
            <person name="Zhang C."/>
            <person name="Wu P."/>
            <person name="Chen Y."/>
            <person name="Li M."/>
            <person name="Jiang H."/>
            <person name="Wu G."/>
        </authorList>
    </citation>
    <scope>NUCLEOTIDE SEQUENCE [LARGE SCALE GENOMIC DNA]</scope>
    <source>
        <strain evidence="3">cv. GZQX0401</strain>
        <tissue evidence="2">Young leaves</tissue>
    </source>
</reference>
<dbReference type="STRING" id="180498.A0A067KKZ4"/>
<dbReference type="KEGG" id="jcu:105635208"/>
<organism evidence="2 3">
    <name type="scientific">Jatropha curcas</name>
    <name type="common">Barbados nut</name>
    <dbReference type="NCBI Taxonomy" id="180498"/>
    <lineage>
        <taxon>Eukaryota</taxon>
        <taxon>Viridiplantae</taxon>
        <taxon>Streptophyta</taxon>
        <taxon>Embryophyta</taxon>
        <taxon>Tracheophyta</taxon>
        <taxon>Spermatophyta</taxon>
        <taxon>Magnoliopsida</taxon>
        <taxon>eudicotyledons</taxon>
        <taxon>Gunneridae</taxon>
        <taxon>Pentapetalae</taxon>
        <taxon>rosids</taxon>
        <taxon>fabids</taxon>
        <taxon>Malpighiales</taxon>
        <taxon>Euphorbiaceae</taxon>
        <taxon>Crotonoideae</taxon>
        <taxon>Jatropheae</taxon>
        <taxon>Jatropha</taxon>
    </lineage>
</organism>
<dbReference type="Pfam" id="PF00646">
    <property type="entry name" value="F-box"/>
    <property type="match status" value="1"/>
</dbReference>
<dbReference type="SMART" id="SM00256">
    <property type="entry name" value="FBOX"/>
    <property type="match status" value="1"/>
</dbReference>
<accession>A0A067KKZ4</accession>
<dbReference type="InterPro" id="IPR050796">
    <property type="entry name" value="SCF_F-box_component"/>
</dbReference>
<evidence type="ECO:0000313" key="2">
    <source>
        <dbReference type="EMBL" id="KDP36772.1"/>
    </source>
</evidence>
<dbReference type="AlphaFoldDB" id="A0A067KKZ4"/>
<dbReference type="CDD" id="cd22157">
    <property type="entry name" value="F-box_AtFBW1-like"/>
    <property type="match status" value="1"/>
</dbReference>
<dbReference type="InterPro" id="IPR017451">
    <property type="entry name" value="F-box-assoc_interact_dom"/>
</dbReference>
<dbReference type="PANTHER" id="PTHR31672:SF13">
    <property type="entry name" value="F-BOX PROTEIN CPR30-LIKE"/>
    <property type="match status" value="1"/>
</dbReference>
<proteinExistence type="predicted"/>
<dbReference type="PANTHER" id="PTHR31672">
    <property type="entry name" value="BNACNNG10540D PROTEIN"/>
    <property type="match status" value="1"/>
</dbReference>
<feature type="domain" description="F-box" evidence="1">
    <location>
        <begin position="16"/>
        <end position="62"/>
    </location>
</feature>
<dbReference type="Gene3D" id="1.20.1280.50">
    <property type="match status" value="1"/>
</dbReference>
<dbReference type="OrthoDB" id="813611at2759"/>
<dbReference type="PROSITE" id="PS50181">
    <property type="entry name" value="FBOX"/>
    <property type="match status" value="1"/>
</dbReference>
<keyword evidence="3" id="KW-1185">Reference proteome</keyword>
<evidence type="ECO:0000259" key="1">
    <source>
        <dbReference type="PROSITE" id="PS50181"/>
    </source>
</evidence>
<sequence length="395" mass="45812">MARKWRRNRKRKRKSSSDLLDLPLDIIIDILCRLPVKSIIQCRRVCKTLRTIITSNPQFAENHLSRSPVQFLHQSGSFSRTFQLFEFQHENDAAFSIPIKFNIKRSNLFVLSSCDGFLCLGDRSRFYNPVKMCNPVTGEYINLPEKGLDKRIEGVVVSGFGYSSISKQYKVVRWVRRKIAAREEHDNVAVVTELYTLGDESWRRISDAPKFEYDIFMNFPSSANGVFLNGLFHWISYRKCGSYRSYYMVSFDFESEKFNVVLLAPSCRPKFTAMLNEVVVGVLGVCLFINDSEFGLWVMKDYGVQESWTRLSCSSHNMHFLPIKYLRDGKKIMLGSYTKMGFRWYDPTKAPPDCFGTINLPAVPRRGLFKIIAHIPSFFSFKDLMKQRQQGPLTF</sequence>
<protein>
    <recommendedName>
        <fullName evidence="1">F-box domain-containing protein</fullName>
    </recommendedName>
</protein>
<dbReference type="NCBIfam" id="TIGR01640">
    <property type="entry name" value="F_box_assoc_1"/>
    <property type="match status" value="1"/>
</dbReference>
<name>A0A067KKZ4_JATCU</name>
<dbReference type="SUPFAM" id="SSF81383">
    <property type="entry name" value="F-box domain"/>
    <property type="match status" value="1"/>
</dbReference>
<dbReference type="InterPro" id="IPR013187">
    <property type="entry name" value="F-box-assoc_dom_typ3"/>
</dbReference>
<dbReference type="Pfam" id="PF08268">
    <property type="entry name" value="FBA_3"/>
    <property type="match status" value="1"/>
</dbReference>
<dbReference type="InterPro" id="IPR001810">
    <property type="entry name" value="F-box_dom"/>
</dbReference>
<dbReference type="EMBL" id="KK914420">
    <property type="protein sequence ID" value="KDP36772.1"/>
    <property type="molecule type" value="Genomic_DNA"/>
</dbReference>
<gene>
    <name evidence="2" type="ORF">JCGZ_08063</name>
</gene>
<evidence type="ECO:0000313" key="3">
    <source>
        <dbReference type="Proteomes" id="UP000027138"/>
    </source>
</evidence>
<dbReference type="InterPro" id="IPR036047">
    <property type="entry name" value="F-box-like_dom_sf"/>
</dbReference>